<keyword evidence="2" id="KW-0663">Pyridoxal phosphate</keyword>
<comment type="caution">
    <text evidence="5">The sequence shown here is derived from an EMBL/GenBank/DDBJ whole genome shotgun (WGS) entry which is preliminary data.</text>
</comment>
<dbReference type="Gene3D" id="3.40.50.1100">
    <property type="match status" value="2"/>
</dbReference>
<dbReference type="InterPro" id="IPR001926">
    <property type="entry name" value="TrpB-like_PALP"/>
</dbReference>
<dbReference type="Proteomes" id="UP000016649">
    <property type="component" value="Unassembled WGS sequence"/>
</dbReference>
<dbReference type="RefSeq" id="WP_021686136.1">
    <property type="nucleotide sequence ID" value="NZ_KI260554.1"/>
</dbReference>
<sequence>MKFVSTRSGKKQVSFSQAILHCLADDGGLYVPAYAEDLHLWIMYMDEKTSFQSVSGTLTSALIKEEFSPIISEAIASRAFPFSPELKKLDNNLYVLELFHGPTGIHKDFGISYLAACLEHILLMQEKNALIVAPTSGETGASIVHALKNKKHIKAVLLYAKGTMRGFNEDDCVWNGGNVYPIEVDGGIDDCINLERRLYADVDAVNTYNLTLANTINIGRLLPHTFLYMYAFSRLRKQVYGDIFYTMSASNYGNLAAGLYGWKFSLPVHGFITNCTAALSYDVQGKCCMPDSIVPLEKRGAADPALPSNIERLEQLFATSPAVMKGLVYTAQVSEEEKAAAFRDLFSRYGYFADPDTACAYAASCKRTDVTNADDGTVVLMAPSDPSLHAQTIKLWCGETPPKNERLQAVYEPVAPAKKIGTSLTELKNHLAQIV</sequence>
<evidence type="ECO:0000313" key="5">
    <source>
        <dbReference type="EMBL" id="ERJ91739.1"/>
    </source>
</evidence>
<keyword evidence="6" id="KW-1185">Reference proteome</keyword>
<dbReference type="SUPFAM" id="SSF53686">
    <property type="entry name" value="Tryptophan synthase beta subunit-like PLP-dependent enzymes"/>
    <property type="match status" value="1"/>
</dbReference>
<dbReference type="InterPro" id="IPR037158">
    <property type="entry name" value="Thr_synth_N_sf"/>
</dbReference>
<dbReference type="InterPro" id="IPR036052">
    <property type="entry name" value="TrpB-like_PALP_sf"/>
</dbReference>
<evidence type="ECO:0000256" key="1">
    <source>
        <dbReference type="ARBA" id="ARBA00001933"/>
    </source>
</evidence>
<organism evidence="5 6">
    <name type="scientific">Treponema lecithinolyticum ATCC 700332</name>
    <dbReference type="NCBI Taxonomy" id="1321815"/>
    <lineage>
        <taxon>Bacteria</taxon>
        <taxon>Pseudomonadati</taxon>
        <taxon>Spirochaetota</taxon>
        <taxon>Spirochaetia</taxon>
        <taxon>Spirochaetales</taxon>
        <taxon>Treponemataceae</taxon>
        <taxon>Treponema</taxon>
    </lineage>
</organism>
<dbReference type="Pfam" id="PF14821">
    <property type="entry name" value="Thr_synth_N"/>
    <property type="match status" value="1"/>
</dbReference>
<reference evidence="5 6" key="1">
    <citation type="submission" date="2013-08" db="EMBL/GenBank/DDBJ databases">
        <authorList>
            <person name="Weinstock G."/>
            <person name="Sodergren E."/>
            <person name="Wylie T."/>
            <person name="Fulton L."/>
            <person name="Fulton R."/>
            <person name="Fronick C."/>
            <person name="O'Laughlin M."/>
            <person name="Godfrey J."/>
            <person name="Miner T."/>
            <person name="Herter B."/>
            <person name="Appelbaum E."/>
            <person name="Cordes M."/>
            <person name="Lek S."/>
            <person name="Wollam A."/>
            <person name="Pepin K.H."/>
            <person name="Palsikar V.B."/>
            <person name="Mitreva M."/>
            <person name="Wilson R.K."/>
        </authorList>
    </citation>
    <scope>NUCLEOTIDE SEQUENCE [LARGE SCALE GENOMIC DNA]</scope>
    <source>
        <strain evidence="5 6">ATCC 700332</strain>
    </source>
</reference>
<dbReference type="InterPro" id="IPR029144">
    <property type="entry name" value="Thr_synth_N"/>
</dbReference>
<protein>
    <submittedName>
        <fullName evidence="5">Threonine synthase</fullName>
    </submittedName>
</protein>
<feature type="domain" description="Threonine synthase N-terminal" evidence="4">
    <location>
        <begin position="2"/>
        <end position="69"/>
    </location>
</feature>
<gene>
    <name evidence="5" type="ORF">HMPREF9193_01963</name>
</gene>
<dbReference type="Gene3D" id="3.90.1380.10">
    <property type="entry name" value="Threonine synthase, N-terminal domain"/>
    <property type="match status" value="1"/>
</dbReference>
<dbReference type="InterPro" id="IPR051166">
    <property type="entry name" value="Threonine_Synthase"/>
</dbReference>
<dbReference type="PANTHER" id="PTHR42690:SF1">
    <property type="entry name" value="THREONINE SYNTHASE-LIKE 2"/>
    <property type="match status" value="1"/>
</dbReference>
<accession>A0ABN0NWQ8</accession>
<proteinExistence type="predicted"/>
<evidence type="ECO:0000259" key="4">
    <source>
        <dbReference type="Pfam" id="PF14821"/>
    </source>
</evidence>
<dbReference type="PANTHER" id="PTHR42690">
    <property type="entry name" value="THREONINE SYNTHASE FAMILY MEMBER"/>
    <property type="match status" value="1"/>
</dbReference>
<dbReference type="Pfam" id="PF00291">
    <property type="entry name" value="PALP"/>
    <property type="match status" value="1"/>
</dbReference>
<name>A0ABN0NWQ8_TRELE</name>
<comment type="cofactor">
    <cofactor evidence="1">
        <name>pyridoxal 5'-phosphate</name>
        <dbReference type="ChEBI" id="CHEBI:597326"/>
    </cofactor>
</comment>
<evidence type="ECO:0000256" key="2">
    <source>
        <dbReference type="ARBA" id="ARBA00022898"/>
    </source>
</evidence>
<dbReference type="EMBL" id="AWVH01000043">
    <property type="protein sequence ID" value="ERJ91739.1"/>
    <property type="molecule type" value="Genomic_DNA"/>
</dbReference>
<feature type="domain" description="Tryptophan synthase beta chain-like PALP" evidence="3">
    <location>
        <begin position="86"/>
        <end position="381"/>
    </location>
</feature>
<evidence type="ECO:0000313" key="6">
    <source>
        <dbReference type="Proteomes" id="UP000016649"/>
    </source>
</evidence>
<evidence type="ECO:0000259" key="3">
    <source>
        <dbReference type="Pfam" id="PF00291"/>
    </source>
</evidence>